<reference evidence="1" key="1">
    <citation type="submission" date="2020-08" db="EMBL/GenBank/DDBJ databases">
        <title>Multicomponent nature underlies the extraordinary mechanical properties of spider dragline silk.</title>
        <authorList>
            <person name="Kono N."/>
            <person name="Nakamura H."/>
            <person name="Mori M."/>
            <person name="Yoshida Y."/>
            <person name="Ohtoshi R."/>
            <person name="Malay A.D."/>
            <person name="Moran D.A.P."/>
            <person name="Tomita M."/>
            <person name="Numata K."/>
            <person name="Arakawa K."/>
        </authorList>
    </citation>
    <scope>NUCLEOTIDE SEQUENCE</scope>
</reference>
<feature type="non-terminal residue" evidence="1">
    <location>
        <position position="1"/>
    </location>
</feature>
<dbReference type="EMBL" id="BMAW01053514">
    <property type="protein sequence ID" value="GFS91380.1"/>
    <property type="molecule type" value="Genomic_DNA"/>
</dbReference>
<organism evidence="1 2">
    <name type="scientific">Nephila pilipes</name>
    <name type="common">Giant wood spider</name>
    <name type="synonym">Nephila maculata</name>
    <dbReference type="NCBI Taxonomy" id="299642"/>
    <lineage>
        <taxon>Eukaryota</taxon>
        <taxon>Metazoa</taxon>
        <taxon>Ecdysozoa</taxon>
        <taxon>Arthropoda</taxon>
        <taxon>Chelicerata</taxon>
        <taxon>Arachnida</taxon>
        <taxon>Araneae</taxon>
        <taxon>Araneomorphae</taxon>
        <taxon>Entelegynae</taxon>
        <taxon>Araneoidea</taxon>
        <taxon>Nephilidae</taxon>
        <taxon>Nephila</taxon>
    </lineage>
</organism>
<sequence>IINTGFVEVFDCMKIILQSLHGSQREGIARGVTQQLKPWLVSADHMAELDFVMRRVSNNFRRSTTKGKHRNQYRIYIMPGHKYQ</sequence>
<proteinExistence type="predicted"/>
<protein>
    <submittedName>
        <fullName evidence="1">Uncharacterized protein</fullName>
    </submittedName>
</protein>
<evidence type="ECO:0000313" key="1">
    <source>
        <dbReference type="EMBL" id="GFS91380.1"/>
    </source>
</evidence>
<comment type="caution">
    <text evidence="1">The sequence shown here is derived from an EMBL/GenBank/DDBJ whole genome shotgun (WGS) entry which is preliminary data.</text>
</comment>
<name>A0A8X6N3F5_NEPPI</name>
<evidence type="ECO:0000313" key="2">
    <source>
        <dbReference type="Proteomes" id="UP000887013"/>
    </source>
</evidence>
<dbReference type="AlphaFoldDB" id="A0A8X6N3F5"/>
<gene>
    <name evidence="1" type="ORF">NPIL_370291</name>
</gene>
<keyword evidence="2" id="KW-1185">Reference proteome</keyword>
<accession>A0A8X6N3F5</accession>
<dbReference type="Proteomes" id="UP000887013">
    <property type="component" value="Unassembled WGS sequence"/>
</dbReference>